<evidence type="ECO:0000313" key="3">
    <source>
        <dbReference type="Proteomes" id="UP000313359"/>
    </source>
</evidence>
<sequence>MPARRGLQTPPRQSPASTPVRCTSRHAPQLCRVQVTPRLPHASPRYFTPPPSRARVIALASRLGQGRAPGTALMQFAYSSRRAPPRHLRLATRFPVPSPATCMQNPTCGDKFLQRQAQYARDRRQSRLVSEPCTREAKVRRGRGQ</sequence>
<feature type="region of interest" description="Disordered" evidence="1">
    <location>
        <begin position="1"/>
        <end position="24"/>
    </location>
</feature>
<gene>
    <name evidence="2" type="ORF">L227DRAFT_658889</name>
</gene>
<organism evidence="2 3">
    <name type="scientific">Lentinus tigrinus ALCF2SS1-6</name>
    <dbReference type="NCBI Taxonomy" id="1328759"/>
    <lineage>
        <taxon>Eukaryota</taxon>
        <taxon>Fungi</taxon>
        <taxon>Dikarya</taxon>
        <taxon>Basidiomycota</taxon>
        <taxon>Agaricomycotina</taxon>
        <taxon>Agaricomycetes</taxon>
        <taxon>Polyporales</taxon>
        <taxon>Polyporaceae</taxon>
        <taxon>Lentinus</taxon>
    </lineage>
</organism>
<keyword evidence="3" id="KW-1185">Reference proteome</keyword>
<dbReference type="AlphaFoldDB" id="A0A5C2RNM3"/>
<reference evidence="2" key="1">
    <citation type="journal article" date="2018" name="Genome Biol. Evol.">
        <title>Genomics and development of Lentinus tigrinus, a white-rot wood-decaying mushroom with dimorphic fruiting bodies.</title>
        <authorList>
            <person name="Wu B."/>
            <person name="Xu Z."/>
            <person name="Knudson A."/>
            <person name="Carlson A."/>
            <person name="Chen N."/>
            <person name="Kovaka S."/>
            <person name="LaButti K."/>
            <person name="Lipzen A."/>
            <person name="Pennachio C."/>
            <person name="Riley R."/>
            <person name="Schakwitz W."/>
            <person name="Umezawa K."/>
            <person name="Ohm R.A."/>
            <person name="Grigoriev I.V."/>
            <person name="Nagy L.G."/>
            <person name="Gibbons J."/>
            <person name="Hibbett D."/>
        </authorList>
    </citation>
    <scope>NUCLEOTIDE SEQUENCE [LARGE SCALE GENOMIC DNA]</scope>
    <source>
        <strain evidence="2">ALCF2SS1-6</strain>
    </source>
</reference>
<feature type="compositionally biased region" description="Polar residues" evidence="1">
    <location>
        <begin position="10"/>
        <end position="21"/>
    </location>
</feature>
<evidence type="ECO:0000256" key="1">
    <source>
        <dbReference type="SAM" id="MobiDB-lite"/>
    </source>
</evidence>
<name>A0A5C2RNM3_9APHY</name>
<proteinExistence type="predicted"/>
<dbReference type="Proteomes" id="UP000313359">
    <property type="component" value="Unassembled WGS sequence"/>
</dbReference>
<evidence type="ECO:0000313" key="2">
    <source>
        <dbReference type="EMBL" id="RPD52067.1"/>
    </source>
</evidence>
<accession>A0A5C2RNM3</accession>
<feature type="region of interest" description="Disordered" evidence="1">
    <location>
        <begin position="116"/>
        <end position="145"/>
    </location>
</feature>
<dbReference type="EMBL" id="ML122464">
    <property type="protein sequence ID" value="RPD52067.1"/>
    <property type="molecule type" value="Genomic_DNA"/>
</dbReference>
<protein>
    <submittedName>
        <fullName evidence="2">Uncharacterized protein</fullName>
    </submittedName>
</protein>